<dbReference type="InterPro" id="IPR054471">
    <property type="entry name" value="GPIID_WHD"/>
</dbReference>
<dbReference type="Pfam" id="PF24883">
    <property type="entry name" value="NPHP3_N"/>
    <property type="match status" value="1"/>
</dbReference>
<proteinExistence type="predicted"/>
<name>A0A5N6L3J1_9ROSI</name>
<dbReference type="PANTHER" id="PTHR46082:SF11">
    <property type="entry name" value="AAA+ ATPASE DOMAIN-CONTAINING PROTEIN-RELATED"/>
    <property type="match status" value="1"/>
</dbReference>
<dbReference type="InterPro" id="IPR056884">
    <property type="entry name" value="NPHP3-like_N"/>
</dbReference>
<keyword evidence="1" id="KW-0677">Repeat</keyword>
<feature type="domain" description="GPI inositol-deacylase winged helix" evidence="4">
    <location>
        <begin position="625"/>
        <end position="701"/>
    </location>
</feature>
<dbReference type="PANTHER" id="PTHR46082">
    <property type="entry name" value="ATP/GTP-BINDING PROTEIN-RELATED"/>
    <property type="match status" value="1"/>
</dbReference>
<dbReference type="EMBL" id="VIBQ01000084">
    <property type="protein sequence ID" value="KAB8670386.1"/>
    <property type="molecule type" value="Genomic_DNA"/>
</dbReference>
<dbReference type="GO" id="GO:0009116">
    <property type="term" value="P:nucleoside metabolic process"/>
    <property type="evidence" value="ECO:0007669"/>
    <property type="project" value="InterPro"/>
</dbReference>
<accession>A0A5N6L3J1</accession>
<feature type="signal peptide" evidence="3">
    <location>
        <begin position="1"/>
        <end position="20"/>
    </location>
</feature>
<dbReference type="PROSITE" id="PS50088">
    <property type="entry name" value="ANK_REPEAT"/>
    <property type="match status" value="1"/>
</dbReference>
<reference evidence="6 7" key="1">
    <citation type="submission" date="2019-06" db="EMBL/GenBank/DDBJ databases">
        <title>A chromosomal-level reference genome of Carpinus fangiana (Coryloideae, Betulaceae).</title>
        <authorList>
            <person name="Yang X."/>
            <person name="Wang Z."/>
            <person name="Zhang L."/>
            <person name="Hao G."/>
            <person name="Liu J."/>
            <person name="Yang Y."/>
        </authorList>
    </citation>
    <scope>NUCLEOTIDE SEQUENCE [LARGE SCALE GENOMIC DNA]</scope>
    <source>
        <strain evidence="6">Cfa_2016G</strain>
        <tissue evidence="6">Leaf</tissue>
    </source>
</reference>
<comment type="caution">
    <text evidence="6">The sequence shown here is derived from an EMBL/GenBank/DDBJ whole genome shotgun (WGS) entry which is preliminary data.</text>
</comment>
<feature type="repeat" description="ANK" evidence="2">
    <location>
        <begin position="1261"/>
        <end position="1284"/>
    </location>
</feature>
<dbReference type="Pfam" id="PF22939">
    <property type="entry name" value="WHD_GPIID"/>
    <property type="match status" value="1"/>
</dbReference>
<dbReference type="OrthoDB" id="513629at2759"/>
<dbReference type="Gene3D" id="3.40.50.1580">
    <property type="entry name" value="Nucleoside phosphorylase domain"/>
    <property type="match status" value="1"/>
</dbReference>
<dbReference type="PROSITE" id="PS50297">
    <property type="entry name" value="ANK_REP_REGION"/>
    <property type="match status" value="1"/>
</dbReference>
<dbReference type="Pfam" id="PF12796">
    <property type="entry name" value="Ank_2"/>
    <property type="match status" value="2"/>
</dbReference>
<dbReference type="InterPro" id="IPR035994">
    <property type="entry name" value="Nucleoside_phosphorylase_sf"/>
</dbReference>
<evidence type="ECO:0000259" key="5">
    <source>
        <dbReference type="Pfam" id="PF24883"/>
    </source>
</evidence>
<evidence type="ECO:0000256" key="3">
    <source>
        <dbReference type="SAM" id="SignalP"/>
    </source>
</evidence>
<evidence type="ECO:0000313" key="7">
    <source>
        <dbReference type="Proteomes" id="UP000327013"/>
    </source>
</evidence>
<dbReference type="SMART" id="SM00248">
    <property type="entry name" value="ANK"/>
    <property type="match status" value="10"/>
</dbReference>
<dbReference type="Proteomes" id="UP000327013">
    <property type="component" value="Unassembled WGS sequence"/>
</dbReference>
<evidence type="ECO:0000259" key="4">
    <source>
        <dbReference type="Pfam" id="PF22939"/>
    </source>
</evidence>
<gene>
    <name evidence="6" type="ORF">FH972_026299</name>
</gene>
<keyword evidence="3" id="KW-0732">Signal</keyword>
<organism evidence="6 7">
    <name type="scientific">Carpinus fangiana</name>
    <dbReference type="NCBI Taxonomy" id="176857"/>
    <lineage>
        <taxon>Eukaryota</taxon>
        <taxon>Viridiplantae</taxon>
        <taxon>Streptophyta</taxon>
        <taxon>Embryophyta</taxon>
        <taxon>Tracheophyta</taxon>
        <taxon>Spermatophyta</taxon>
        <taxon>Magnoliopsida</taxon>
        <taxon>eudicotyledons</taxon>
        <taxon>Gunneridae</taxon>
        <taxon>Pentapetalae</taxon>
        <taxon>rosids</taxon>
        <taxon>fabids</taxon>
        <taxon>Fagales</taxon>
        <taxon>Betulaceae</taxon>
        <taxon>Carpinus</taxon>
    </lineage>
</organism>
<dbReference type="SUPFAM" id="SSF52540">
    <property type="entry name" value="P-loop containing nucleoside triphosphate hydrolases"/>
    <property type="match status" value="1"/>
</dbReference>
<evidence type="ECO:0000256" key="2">
    <source>
        <dbReference type="PROSITE-ProRule" id="PRU00023"/>
    </source>
</evidence>
<feature type="domain" description="Nephrocystin 3-like N-terminal" evidence="5">
    <location>
        <begin position="384"/>
        <end position="553"/>
    </location>
</feature>
<evidence type="ECO:0000256" key="1">
    <source>
        <dbReference type="ARBA" id="ARBA00022737"/>
    </source>
</evidence>
<dbReference type="InterPro" id="IPR036770">
    <property type="entry name" value="Ankyrin_rpt-contain_sf"/>
</dbReference>
<protein>
    <submittedName>
        <fullName evidence="6">Uncharacterized protein</fullName>
    </submittedName>
</protein>
<sequence length="1451" mass="161416">MRREAYTVALICALPIEAAAMCDMLDEEHRDLPQVAGDNNLYTLGRIGIHNVVIARFPEGSFGPISAAVVGRQLRTSFPEAKLRIMVGVGGGIPSEKNDIRLGDVVVSKPSDNSGGVIQYDFGKTEQGAEFRITRQLNRPPDLLLAATGKLHTRRLRGLGSGLETIISDALKRNPELRSRCTYPGADEDELFEAAYDHPVGQNTCENCDREQLTSRRGRSKRGPVIFSGTIASGSQVIKHGLTRDTIAKKHDLLCFEMEAAGLMNDAYSCLVVRGICDYADSHKTKDWQPYAAVMAAAHAREILEVIPAEELKTPAHDEQKAPQATLIPYQGLIQPVPDNALVSREAWQVQQSRHDIWRTLLPRISDYVPWKTHRRIKSTRVQGTAEWFLRHSDFQQWLSSTSASSLWCSGAVGSGKTMICTSVIDHIQALHGSTEEVLAFFYCETAEQKTLTTPYVLKSLIRQLLEHILLHEECAPKQIQHAIEYFFSPSGPEPDLDDIAEVFGNLFQHFPHAVYIIDGLDELEGNSPATFLSIIYRLQEKAAGQKILIASRNELGLNVRPNMKTRIENDGHDYSEVVKECWRNIEALWLDCLCDEDIERALENLPRDLPATYDRCVARIPENARPLAAKVLRWIAVSSRPLQVQELQEAVSFDLNDRSWNPDRIISSATLISSCSNLVTLDKRDRIIRLTHPSVKQYLVGMTPGHISGIGIEENEAKLRCGEECINYLRFSNFTLQIQRYASESSTILLPPPASVLETLPIAKVASRFSGLFSSKPSLHRSKHTRVISVANSMDAFEETSYAFLNYARAYWATSTKSINATSRVWNQFQELLVQSENSWKTYPWAAQELTQRQHLHGLLLWATRENHMPLLEILFGKGKEYNVKDFCDTPCVIDGLPALHTASRLGFEGCVGILSAPGRCDLWATGPGSRTAFHYAAEKNHVGVVIMLLRRPRNPPLGHVSETGDTALGIASRFGFYKLVEILLTAKAPLSPSEVSVSNPLIGASANGHADIVELLLPKLGKSEVDRRILKDTLRLAVANGYSKTIRTIIEFTSSRAAWVGLRAIWREDDEYAFEILSLALVGRSGEVLADLLDRFGADNHRRALFLQAVELGNNEALTILRKDRHLIPDFSEVVKKEALDLAANKGHEATVKLLLGTLKVNGEYSPFGNIRLSTVDLTNVAVPKGAEDTSWTENLIWLALEIGNEASVKLLCKSADVKSTDVSGRSLLAYAAKQGQLAIVKALLDERLLDPNTKCKAFGFTPLHYAVQGGHTEMVKLLLEHEWIDPGCKDFEGRTPLFLASGYEHGKSVPLEILKMLASRDDVDVNWREPLRGFTPLFRAAERPDAGAVAAMLQNPRIDTSLTEHNGLTPMEWASMREYTDVVEIFERHMAMLKEYDVIQPLSGHSVQARETVKMGSAAESFHDERLARGIQSDLHIATVEASKSDPF</sequence>
<dbReference type="InterPro" id="IPR053137">
    <property type="entry name" value="NLR-like"/>
</dbReference>
<dbReference type="GO" id="GO:0003824">
    <property type="term" value="F:catalytic activity"/>
    <property type="evidence" value="ECO:0007669"/>
    <property type="project" value="InterPro"/>
</dbReference>
<dbReference type="Gene3D" id="3.40.50.300">
    <property type="entry name" value="P-loop containing nucleotide triphosphate hydrolases"/>
    <property type="match status" value="1"/>
</dbReference>
<dbReference type="InterPro" id="IPR002110">
    <property type="entry name" value="Ankyrin_rpt"/>
</dbReference>
<feature type="chain" id="PRO_5024436494" evidence="3">
    <location>
        <begin position="21"/>
        <end position="1451"/>
    </location>
</feature>
<keyword evidence="2" id="KW-0040">ANK repeat</keyword>
<evidence type="ECO:0000313" key="6">
    <source>
        <dbReference type="EMBL" id="KAB8670386.1"/>
    </source>
</evidence>
<dbReference type="SUPFAM" id="SSF53167">
    <property type="entry name" value="Purine and uridine phosphorylases"/>
    <property type="match status" value="1"/>
</dbReference>
<dbReference type="InterPro" id="IPR027417">
    <property type="entry name" value="P-loop_NTPase"/>
</dbReference>
<keyword evidence="7" id="KW-1185">Reference proteome</keyword>
<dbReference type="Gene3D" id="1.25.40.20">
    <property type="entry name" value="Ankyrin repeat-containing domain"/>
    <property type="match status" value="3"/>
</dbReference>
<dbReference type="SUPFAM" id="SSF48403">
    <property type="entry name" value="Ankyrin repeat"/>
    <property type="match status" value="2"/>
</dbReference>